<proteinExistence type="predicted"/>
<evidence type="ECO:0000259" key="2">
    <source>
        <dbReference type="Pfam" id="PF01243"/>
    </source>
</evidence>
<dbReference type="GO" id="GO:0016627">
    <property type="term" value="F:oxidoreductase activity, acting on the CH-CH group of donors"/>
    <property type="evidence" value="ECO:0007669"/>
    <property type="project" value="TreeGrafter"/>
</dbReference>
<dbReference type="PANTHER" id="PTHR35176:SF6">
    <property type="entry name" value="HEME OXYGENASE HI_0854-RELATED"/>
    <property type="match status" value="1"/>
</dbReference>
<dbReference type="Gene3D" id="2.30.110.10">
    <property type="entry name" value="Electron Transport, Fmn-binding Protein, Chain A"/>
    <property type="match status" value="1"/>
</dbReference>
<feature type="domain" description="Pyridoxamine 5'-phosphate oxidase N-terminal" evidence="2">
    <location>
        <begin position="9"/>
        <end position="129"/>
    </location>
</feature>
<dbReference type="Pfam" id="PF01243">
    <property type="entry name" value="PNPOx_N"/>
    <property type="match status" value="1"/>
</dbReference>
<dbReference type="EMBL" id="CP087164">
    <property type="protein sequence ID" value="UGS38996.1"/>
    <property type="molecule type" value="Genomic_DNA"/>
</dbReference>
<dbReference type="InterPro" id="IPR012349">
    <property type="entry name" value="Split_barrel_FMN-bd"/>
</dbReference>
<dbReference type="SUPFAM" id="SSF50475">
    <property type="entry name" value="FMN-binding split barrel"/>
    <property type="match status" value="1"/>
</dbReference>
<dbReference type="PANTHER" id="PTHR35176">
    <property type="entry name" value="HEME OXYGENASE HI_0854-RELATED"/>
    <property type="match status" value="1"/>
</dbReference>
<dbReference type="GO" id="GO:0005829">
    <property type="term" value="C:cytosol"/>
    <property type="evidence" value="ECO:0007669"/>
    <property type="project" value="TreeGrafter"/>
</dbReference>
<accession>A0A9E6Y3G0</accession>
<dbReference type="InterPro" id="IPR052019">
    <property type="entry name" value="F420H2_bilvrd_red/Heme_oxyg"/>
</dbReference>
<keyword evidence="1" id="KW-0560">Oxidoreductase</keyword>
<evidence type="ECO:0000256" key="1">
    <source>
        <dbReference type="ARBA" id="ARBA00023002"/>
    </source>
</evidence>
<protein>
    <recommendedName>
        <fullName evidence="2">Pyridoxamine 5'-phosphate oxidase N-terminal domain-containing protein</fullName>
    </recommendedName>
</protein>
<keyword evidence="4" id="KW-1185">Reference proteome</keyword>
<organism evidence="3 4">
    <name type="scientific">Capillimicrobium parvum</name>
    <dbReference type="NCBI Taxonomy" id="2884022"/>
    <lineage>
        <taxon>Bacteria</taxon>
        <taxon>Bacillati</taxon>
        <taxon>Actinomycetota</taxon>
        <taxon>Thermoleophilia</taxon>
        <taxon>Solirubrobacterales</taxon>
        <taxon>Capillimicrobiaceae</taxon>
        <taxon>Capillimicrobium</taxon>
    </lineage>
</organism>
<dbReference type="AlphaFoldDB" id="A0A9E6Y3G0"/>
<evidence type="ECO:0000313" key="4">
    <source>
        <dbReference type="Proteomes" id="UP001162834"/>
    </source>
</evidence>
<dbReference type="NCBIfam" id="TIGR03618">
    <property type="entry name" value="Rv1155_F420"/>
    <property type="match status" value="1"/>
</dbReference>
<dbReference type="KEGG" id="sbae:DSM104329_05428"/>
<dbReference type="RefSeq" id="WP_259313007.1">
    <property type="nucleotide sequence ID" value="NZ_CP087164.1"/>
</dbReference>
<dbReference type="InterPro" id="IPR011576">
    <property type="entry name" value="Pyridox_Oxase_N"/>
</dbReference>
<evidence type="ECO:0000313" key="3">
    <source>
        <dbReference type="EMBL" id="UGS38996.1"/>
    </source>
</evidence>
<dbReference type="Proteomes" id="UP001162834">
    <property type="component" value="Chromosome"/>
</dbReference>
<sequence length="146" mass="16674">MPASPVPRSVDAFLRKPNMAVVATLSTDGTPHTVATWYDWDSGRVLLSMDHSRRRLRHLTADGRVALTVIDRDDWYRHISLIGRVDEMHDDEGLADIDRLAVRYTGEAYKTRDSPRVSAWIEIQRWHGWDASGERKVTDASWDDAS</sequence>
<dbReference type="GO" id="GO:0070967">
    <property type="term" value="F:coenzyme F420 binding"/>
    <property type="evidence" value="ECO:0007669"/>
    <property type="project" value="TreeGrafter"/>
</dbReference>
<name>A0A9E6Y3G0_9ACTN</name>
<reference evidence="3" key="1">
    <citation type="journal article" date="2022" name="Int. J. Syst. Evol. Microbiol.">
        <title>Pseudomonas aegrilactucae sp. nov. and Pseudomonas morbosilactucae sp. nov., pathogens causing bacterial rot of lettuce in Japan.</title>
        <authorList>
            <person name="Sawada H."/>
            <person name="Fujikawa T."/>
            <person name="Satou M."/>
        </authorList>
    </citation>
    <scope>NUCLEOTIDE SEQUENCE</scope>
    <source>
        <strain evidence="3">0166_1</strain>
    </source>
</reference>
<dbReference type="InterPro" id="IPR019920">
    <property type="entry name" value="F420-binding_dom_put"/>
</dbReference>
<gene>
    <name evidence="3" type="ORF">DSM104329_05428</name>
</gene>